<feature type="region of interest" description="Disordered" evidence="1">
    <location>
        <begin position="1"/>
        <end position="36"/>
    </location>
</feature>
<feature type="region of interest" description="Disordered" evidence="1">
    <location>
        <begin position="539"/>
        <end position="564"/>
    </location>
</feature>
<accession>A0A6P6S5H0</accession>
<reference evidence="3" key="1">
    <citation type="submission" date="2025-08" db="UniProtKB">
        <authorList>
            <consortium name="RefSeq"/>
        </authorList>
    </citation>
    <scope>IDENTIFICATION</scope>
</reference>
<evidence type="ECO:0000313" key="2">
    <source>
        <dbReference type="Proteomes" id="UP000515125"/>
    </source>
</evidence>
<feature type="region of interest" description="Disordered" evidence="1">
    <location>
        <begin position="759"/>
        <end position="779"/>
    </location>
</feature>
<feature type="compositionally biased region" description="Basic and acidic residues" evidence="1">
    <location>
        <begin position="16"/>
        <end position="26"/>
    </location>
</feature>
<dbReference type="AlphaFoldDB" id="A0A6P6S5H0"/>
<organism evidence="2 3">
    <name type="scientific">Cyclospora cayetanensis</name>
    <dbReference type="NCBI Taxonomy" id="88456"/>
    <lineage>
        <taxon>Eukaryota</taxon>
        <taxon>Sar</taxon>
        <taxon>Alveolata</taxon>
        <taxon>Apicomplexa</taxon>
        <taxon>Conoidasida</taxon>
        <taxon>Coccidia</taxon>
        <taxon>Eucoccidiorida</taxon>
        <taxon>Eimeriorina</taxon>
        <taxon>Eimeriidae</taxon>
        <taxon>Cyclospora</taxon>
    </lineage>
</organism>
<evidence type="ECO:0000313" key="3">
    <source>
        <dbReference type="RefSeq" id="XP_026194585.1"/>
    </source>
</evidence>
<proteinExistence type="predicted"/>
<sequence>MRDLEGESSVKASLEAAKHQSDEHCTDAPSSSSGSLSSAPVVEAAAVLCALFRWFCLQVVEVCSVASRILADASSGRAGASETGAIATSKPAAETLAATPQVAAETPMHWFALPFLCAEVLLLPKSLLQLLSNAAEALPPLLPPQTQETQPPRSRISQLADLSRHEKLQGVPPAECGEWVAIFCCSLLTRAGALPFIRLLDYVEHDASGFLRASVGGVCRELTADVLELFCLALLSPSEAKRVPQQQQLPSSDRCRFSFLLQRLQHKFASASREALWRFLLGLGESVVREECSKSGSFSTIMQAVGTSAPFVRFLREQLAATMLRIDNLQQAKRLYFSAVAPTTQTASEASGEAAVPPLPGSENERFIRFLCAIKQHTNQLETTQAGKKHRQQQDEILHAHDQQQQQHHHLFDLLRFSLPQNFSPSDVGTLLARAESMPVSASRSNSGSGNCSVTMGCSGKPSWLCVSDSFDLLESLLVNVAEATHVCSSTQWLPEAGAREEGGDSPGELDREQCMLVQTLVRLLVVYQQQRVLAVLATQQKRTPGEPPRELPDEEPTPQPGDRDVWQLMKWSINTAPLLRALALFSASSESVKQAALEANGEGLLLADQLLRGEFTATPATRATDTPALMSNVCALTRSTILGGLARLPLYASQPSMFLNCLSTAARGKSAETTGKPLAPDNRSLPLPVHLNPGTRHECSYVALPAGKRNAEDGTAAAKAASRICQMAAVPRIQALKLANMWIGNELFSSRTWKTRRLKGTGTNEGKRQEFETPSLSL</sequence>
<dbReference type="Proteomes" id="UP000515125">
    <property type="component" value="Unplaced"/>
</dbReference>
<protein>
    <submittedName>
        <fullName evidence="3">Uncharacterized protein LOC34619647</fullName>
    </submittedName>
</protein>
<keyword evidence="2" id="KW-1185">Reference proteome</keyword>
<evidence type="ECO:0000256" key="1">
    <source>
        <dbReference type="SAM" id="MobiDB-lite"/>
    </source>
</evidence>
<name>A0A6P6S5H0_9EIME</name>
<dbReference type="GeneID" id="34619647"/>
<dbReference type="OrthoDB" id="348952at2759"/>
<dbReference type="RefSeq" id="XP_026194585.1">
    <property type="nucleotide sequence ID" value="XM_026338800.1"/>
</dbReference>
<gene>
    <name evidence="3" type="primary">LOC34619647</name>
</gene>